<feature type="signal peptide" evidence="3">
    <location>
        <begin position="1"/>
        <end position="28"/>
    </location>
</feature>
<accession>A0A4P7NTB3</accession>
<evidence type="ECO:0000313" key="4">
    <source>
        <dbReference type="EMBL" id="QBZ65640.1"/>
    </source>
</evidence>
<keyword evidence="2" id="KW-1133">Transmembrane helix</keyword>
<protein>
    <submittedName>
        <fullName evidence="4">Uncharacterized protein</fullName>
    </submittedName>
</protein>
<evidence type="ECO:0000313" key="5">
    <source>
        <dbReference type="Proteomes" id="UP000294847"/>
    </source>
</evidence>
<dbReference type="Proteomes" id="UP000294847">
    <property type="component" value="Chromosome 7"/>
</dbReference>
<organism evidence="4 5">
    <name type="scientific">Pyricularia oryzae</name>
    <name type="common">Rice blast fungus</name>
    <name type="synonym">Magnaporthe oryzae</name>
    <dbReference type="NCBI Taxonomy" id="318829"/>
    <lineage>
        <taxon>Eukaryota</taxon>
        <taxon>Fungi</taxon>
        <taxon>Dikarya</taxon>
        <taxon>Ascomycota</taxon>
        <taxon>Pezizomycotina</taxon>
        <taxon>Sordariomycetes</taxon>
        <taxon>Sordariomycetidae</taxon>
        <taxon>Magnaporthales</taxon>
        <taxon>Pyriculariaceae</taxon>
        <taxon>Pyricularia</taxon>
    </lineage>
</organism>
<sequence length="151" mass="15157">MASVNLITAFKAVCSIFTAASLLTGTQAIVNPTAFATSFGIPLTQPPESPKQAAASTTDTTKPPPPHHDPAASSYVALLGARQLGTGITLLVFACQGKWVECATVLSVIGLVVAGADGYHIAKNGNLGGGVFHAGPGAAIAALAAAVVWYK</sequence>
<dbReference type="InterPro" id="IPR025363">
    <property type="entry name" value="DUF4267"/>
</dbReference>
<keyword evidence="2" id="KW-0812">Transmembrane</keyword>
<gene>
    <name evidence="4" type="ORF">PoMZ_12603</name>
</gene>
<dbReference type="AlphaFoldDB" id="A0A4P7NTB3"/>
<keyword evidence="2" id="KW-0472">Membrane</keyword>
<feature type="transmembrane region" description="Helical" evidence="2">
    <location>
        <begin position="72"/>
        <end position="95"/>
    </location>
</feature>
<evidence type="ECO:0000256" key="1">
    <source>
        <dbReference type="SAM" id="MobiDB-lite"/>
    </source>
</evidence>
<keyword evidence="3" id="KW-0732">Signal</keyword>
<dbReference type="Pfam" id="PF14087">
    <property type="entry name" value="DUF4267"/>
    <property type="match status" value="1"/>
</dbReference>
<proteinExistence type="predicted"/>
<name>A0A4P7NTB3_PYROR</name>
<evidence type="ECO:0000256" key="2">
    <source>
        <dbReference type="SAM" id="Phobius"/>
    </source>
</evidence>
<dbReference type="EMBL" id="CP034210">
    <property type="protein sequence ID" value="QBZ65640.1"/>
    <property type="molecule type" value="Genomic_DNA"/>
</dbReference>
<feature type="region of interest" description="Disordered" evidence="1">
    <location>
        <begin position="46"/>
        <end position="69"/>
    </location>
</feature>
<feature type="transmembrane region" description="Helical" evidence="2">
    <location>
        <begin position="127"/>
        <end position="150"/>
    </location>
</feature>
<evidence type="ECO:0000256" key="3">
    <source>
        <dbReference type="SAM" id="SignalP"/>
    </source>
</evidence>
<feature type="transmembrane region" description="Helical" evidence="2">
    <location>
        <begin position="102"/>
        <end position="121"/>
    </location>
</feature>
<feature type="chain" id="PRO_5043590670" evidence="3">
    <location>
        <begin position="29"/>
        <end position="151"/>
    </location>
</feature>
<reference evidence="4 5" key="1">
    <citation type="journal article" date="2019" name="Mol. Biol. Evol.">
        <title>Blast fungal genomes show frequent chromosomal changes, gene gains and losses, and effector gene turnover.</title>
        <authorList>
            <person name="Gomez Luciano L.B."/>
            <person name="Jason Tsai I."/>
            <person name="Chuma I."/>
            <person name="Tosa Y."/>
            <person name="Chen Y.H."/>
            <person name="Li J.Y."/>
            <person name="Li M.Y."/>
            <person name="Jade Lu M.Y."/>
            <person name="Nakayashiki H."/>
            <person name="Li W.H."/>
        </authorList>
    </citation>
    <scope>NUCLEOTIDE SEQUENCE [LARGE SCALE GENOMIC DNA]</scope>
    <source>
        <strain evidence="4">MZ5-1-6</strain>
    </source>
</reference>